<dbReference type="Proteomes" id="UP000028924">
    <property type="component" value="Unassembled WGS sequence"/>
</dbReference>
<organism evidence="1 2">
    <name type="scientific">Auxenochlorella protothecoides</name>
    <name type="common">Green microalga</name>
    <name type="synonym">Chlorella protothecoides</name>
    <dbReference type="NCBI Taxonomy" id="3075"/>
    <lineage>
        <taxon>Eukaryota</taxon>
        <taxon>Viridiplantae</taxon>
        <taxon>Chlorophyta</taxon>
        <taxon>core chlorophytes</taxon>
        <taxon>Trebouxiophyceae</taxon>
        <taxon>Chlorellales</taxon>
        <taxon>Chlorellaceae</taxon>
        <taxon>Auxenochlorella</taxon>
    </lineage>
</organism>
<dbReference type="KEGG" id="apro:F751_5807"/>
<evidence type="ECO:0000313" key="2">
    <source>
        <dbReference type="Proteomes" id="UP000028924"/>
    </source>
</evidence>
<name>A0A087SDE6_AUXPR</name>
<reference evidence="1 2" key="1">
    <citation type="journal article" date="2014" name="BMC Genomics">
        <title>Oil accumulation mechanisms of the oleaginous microalga Chlorella protothecoides revealed through its genome, transcriptomes, and proteomes.</title>
        <authorList>
            <person name="Gao C."/>
            <person name="Wang Y."/>
            <person name="Shen Y."/>
            <person name="Yan D."/>
            <person name="He X."/>
            <person name="Dai J."/>
            <person name="Wu Q."/>
        </authorList>
    </citation>
    <scope>NUCLEOTIDE SEQUENCE [LARGE SCALE GENOMIC DNA]</scope>
    <source>
        <strain evidence="1 2">0710</strain>
    </source>
</reference>
<proteinExistence type="predicted"/>
<accession>A0A087SDE6</accession>
<evidence type="ECO:0000313" key="1">
    <source>
        <dbReference type="EMBL" id="KFM23750.1"/>
    </source>
</evidence>
<protein>
    <submittedName>
        <fullName evidence="1">Uncharacterized protein</fullName>
    </submittedName>
</protein>
<gene>
    <name evidence="1" type="ORF">F751_5807</name>
</gene>
<dbReference type="GeneID" id="23617198"/>
<sequence>MRQATSWNSRASSRPWMESAREACARTASAPSRRLVSTVSSAGLAHSLA</sequence>
<dbReference type="EMBL" id="KL662100">
    <property type="protein sequence ID" value="KFM23750.1"/>
    <property type="molecule type" value="Genomic_DNA"/>
</dbReference>
<dbReference type="AlphaFoldDB" id="A0A087SDE6"/>
<dbReference type="RefSeq" id="XP_011396628.1">
    <property type="nucleotide sequence ID" value="XM_011398326.1"/>
</dbReference>
<keyword evidence="2" id="KW-1185">Reference proteome</keyword>